<accession>A0A9D2HYI4</accession>
<name>A0A9D2HYI4_9LACT</name>
<protein>
    <submittedName>
        <fullName evidence="1">DUF503 domain-containing protein</fullName>
    </submittedName>
</protein>
<evidence type="ECO:0000313" key="2">
    <source>
        <dbReference type="Proteomes" id="UP000886856"/>
    </source>
</evidence>
<gene>
    <name evidence="1" type="ORF">H9948_02835</name>
</gene>
<reference evidence="1" key="1">
    <citation type="journal article" date="2021" name="PeerJ">
        <title>Extensive microbial diversity within the chicken gut microbiome revealed by metagenomics and culture.</title>
        <authorList>
            <person name="Gilroy R."/>
            <person name="Ravi A."/>
            <person name="Getino M."/>
            <person name="Pursley I."/>
            <person name="Horton D.L."/>
            <person name="Alikhan N.F."/>
            <person name="Baker D."/>
            <person name="Gharbi K."/>
            <person name="Hall N."/>
            <person name="Watson M."/>
            <person name="Adriaenssens E.M."/>
            <person name="Foster-Nyarko E."/>
            <person name="Jarju S."/>
            <person name="Secka A."/>
            <person name="Antonio M."/>
            <person name="Oren A."/>
            <person name="Chaudhuri R.R."/>
            <person name="La Ragione R."/>
            <person name="Hildebrand F."/>
            <person name="Pallen M.J."/>
        </authorList>
    </citation>
    <scope>NUCLEOTIDE SEQUENCE</scope>
    <source>
        <strain evidence="1">CHK171-505</strain>
    </source>
</reference>
<sequence length="91" mass="10533">MAFVTVEISMRLFDSFSLKDKRSIVKSILKKMHNRYNASLAEVGFQEMINQSQLAVAVASQSRVIAQQTVEMIIRDIENHYEVEIYDLSYD</sequence>
<dbReference type="Proteomes" id="UP000886856">
    <property type="component" value="Unassembled WGS sequence"/>
</dbReference>
<comment type="caution">
    <text evidence="1">The sequence shown here is derived from an EMBL/GenBank/DDBJ whole genome shotgun (WGS) entry which is preliminary data.</text>
</comment>
<dbReference type="Gene3D" id="3.30.70.1120">
    <property type="entry name" value="TT1725-like"/>
    <property type="match status" value="1"/>
</dbReference>
<dbReference type="InterPro" id="IPR036746">
    <property type="entry name" value="TT1725-like_sf"/>
</dbReference>
<proteinExistence type="predicted"/>
<dbReference type="PANTHER" id="PTHR36441:SF1">
    <property type="entry name" value="DUF503 DOMAIN-CONTAINING PROTEIN"/>
    <property type="match status" value="1"/>
</dbReference>
<evidence type="ECO:0000313" key="1">
    <source>
        <dbReference type="EMBL" id="HJA89705.1"/>
    </source>
</evidence>
<dbReference type="SUPFAM" id="SSF103007">
    <property type="entry name" value="Hypothetical protein TT1725"/>
    <property type="match status" value="1"/>
</dbReference>
<dbReference type="InterPro" id="IPR007546">
    <property type="entry name" value="DUF503"/>
</dbReference>
<dbReference type="EMBL" id="DWYW01000055">
    <property type="protein sequence ID" value="HJA89705.1"/>
    <property type="molecule type" value="Genomic_DNA"/>
</dbReference>
<reference evidence="1" key="2">
    <citation type="submission" date="2021-04" db="EMBL/GenBank/DDBJ databases">
        <authorList>
            <person name="Gilroy R."/>
        </authorList>
    </citation>
    <scope>NUCLEOTIDE SEQUENCE</scope>
    <source>
        <strain evidence="1">CHK171-505</strain>
    </source>
</reference>
<dbReference type="Pfam" id="PF04456">
    <property type="entry name" value="DUF503"/>
    <property type="match status" value="1"/>
</dbReference>
<dbReference type="AlphaFoldDB" id="A0A9D2HYI4"/>
<organism evidence="1 2">
    <name type="scientific">Candidatus Jeotgalibaca merdavium</name>
    <dbReference type="NCBI Taxonomy" id="2838627"/>
    <lineage>
        <taxon>Bacteria</taxon>
        <taxon>Bacillati</taxon>
        <taxon>Bacillota</taxon>
        <taxon>Bacilli</taxon>
        <taxon>Lactobacillales</taxon>
        <taxon>Carnobacteriaceae</taxon>
        <taxon>Jeotgalibaca</taxon>
    </lineage>
</organism>
<dbReference type="PANTHER" id="PTHR36441">
    <property type="entry name" value="HYPOTHETICAL CYTOSOLIC PROTEIN"/>
    <property type="match status" value="1"/>
</dbReference>